<dbReference type="SUPFAM" id="SSF52833">
    <property type="entry name" value="Thioredoxin-like"/>
    <property type="match status" value="1"/>
</dbReference>
<sequence length="204" mass="22668">CEIKKKSIFIFIMVRFVMKKKMILKLLSIIAVVSFFTTSLYAQPKINRSEALKVGNTIPNAKLERFGQNSIEINDLVGKIKIISIVPQLNTPVCDKQTHQFSEKNGGLDKHIDIITISTNSSEGQVTFAQKAKINNLIFLSDNPNFNFGKKTGLLLEGMGMLRRTVLVADEKNVIRYVDFVPSGGLPDIKGALKAARKVLLESS</sequence>
<proteinExistence type="predicted"/>
<evidence type="ECO:0000256" key="1">
    <source>
        <dbReference type="ARBA" id="ARBA00023157"/>
    </source>
</evidence>
<accession>A0A382Q1G3</accession>
<evidence type="ECO:0000313" key="4">
    <source>
        <dbReference type="EMBL" id="SVC78242.1"/>
    </source>
</evidence>
<dbReference type="EMBL" id="UINC01110617">
    <property type="protein sequence ID" value="SVC78242.1"/>
    <property type="molecule type" value="Genomic_DNA"/>
</dbReference>
<dbReference type="PANTHER" id="PTHR43110:SF1">
    <property type="entry name" value="THIOL PEROXIDASE"/>
    <property type="match status" value="1"/>
</dbReference>
<dbReference type="AlphaFoldDB" id="A0A382Q1G3"/>
<dbReference type="InterPro" id="IPR013766">
    <property type="entry name" value="Thioredoxin_domain"/>
</dbReference>
<dbReference type="InterPro" id="IPR013740">
    <property type="entry name" value="Redoxin"/>
</dbReference>
<dbReference type="GO" id="GO:0016491">
    <property type="term" value="F:oxidoreductase activity"/>
    <property type="evidence" value="ECO:0007669"/>
    <property type="project" value="InterPro"/>
</dbReference>
<feature type="non-terminal residue" evidence="4">
    <location>
        <position position="1"/>
    </location>
</feature>
<dbReference type="Pfam" id="PF08534">
    <property type="entry name" value="Redoxin"/>
    <property type="match status" value="1"/>
</dbReference>
<keyword evidence="2" id="KW-0676">Redox-active center</keyword>
<dbReference type="Gene3D" id="3.40.30.10">
    <property type="entry name" value="Glutaredoxin"/>
    <property type="match status" value="1"/>
</dbReference>
<dbReference type="InterPro" id="IPR050455">
    <property type="entry name" value="Tpx_Peroxidase_subfamily"/>
</dbReference>
<keyword evidence="1" id="KW-1015">Disulfide bond</keyword>
<feature type="domain" description="Thioredoxin" evidence="3">
    <location>
        <begin position="52"/>
        <end position="198"/>
    </location>
</feature>
<organism evidence="4">
    <name type="scientific">marine metagenome</name>
    <dbReference type="NCBI Taxonomy" id="408172"/>
    <lineage>
        <taxon>unclassified sequences</taxon>
        <taxon>metagenomes</taxon>
        <taxon>ecological metagenomes</taxon>
    </lineage>
</organism>
<gene>
    <name evidence="4" type="ORF">METZ01_LOCUS331096</name>
</gene>
<dbReference type="InterPro" id="IPR036249">
    <property type="entry name" value="Thioredoxin-like_sf"/>
</dbReference>
<dbReference type="PROSITE" id="PS51352">
    <property type="entry name" value="THIOREDOXIN_2"/>
    <property type="match status" value="1"/>
</dbReference>
<protein>
    <recommendedName>
        <fullName evidence="3">Thioredoxin domain-containing protein</fullName>
    </recommendedName>
</protein>
<reference evidence="4" key="1">
    <citation type="submission" date="2018-05" db="EMBL/GenBank/DDBJ databases">
        <authorList>
            <person name="Lanie J.A."/>
            <person name="Ng W.-L."/>
            <person name="Kazmierczak K.M."/>
            <person name="Andrzejewski T.M."/>
            <person name="Davidsen T.M."/>
            <person name="Wayne K.J."/>
            <person name="Tettelin H."/>
            <person name="Glass J.I."/>
            <person name="Rusch D."/>
            <person name="Podicherti R."/>
            <person name="Tsui H.-C.T."/>
            <person name="Winkler M.E."/>
        </authorList>
    </citation>
    <scope>NUCLEOTIDE SEQUENCE</scope>
</reference>
<evidence type="ECO:0000259" key="3">
    <source>
        <dbReference type="PROSITE" id="PS51352"/>
    </source>
</evidence>
<evidence type="ECO:0000256" key="2">
    <source>
        <dbReference type="ARBA" id="ARBA00023284"/>
    </source>
</evidence>
<dbReference type="PANTHER" id="PTHR43110">
    <property type="entry name" value="THIOL PEROXIDASE"/>
    <property type="match status" value="1"/>
</dbReference>
<name>A0A382Q1G3_9ZZZZ</name>